<feature type="region of interest" description="Disordered" evidence="2">
    <location>
        <begin position="211"/>
        <end position="231"/>
    </location>
</feature>
<feature type="compositionally biased region" description="Basic and acidic residues" evidence="2">
    <location>
        <begin position="34"/>
        <end position="53"/>
    </location>
</feature>
<evidence type="ECO:0000256" key="2">
    <source>
        <dbReference type="SAM" id="MobiDB-lite"/>
    </source>
</evidence>
<feature type="compositionally biased region" description="Basic and acidic residues" evidence="2">
    <location>
        <begin position="1"/>
        <end position="18"/>
    </location>
</feature>
<gene>
    <name evidence="3" type="ORF">F511_22042</name>
</gene>
<keyword evidence="1" id="KW-0175">Coiled coil</keyword>
<reference evidence="3 4" key="1">
    <citation type="journal article" date="2015" name="Proc. Natl. Acad. Sci. U.S.A.">
        <title>The resurrection genome of Boea hygrometrica: A blueprint for survival of dehydration.</title>
        <authorList>
            <person name="Xiao L."/>
            <person name="Yang G."/>
            <person name="Zhang L."/>
            <person name="Yang X."/>
            <person name="Zhao S."/>
            <person name="Ji Z."/>
            <person name="Zhou Q."/>
            <person name="Hu M."/>
            <person name="Wang Y."/>
            <person name="Chen M."/>
            <person name="Xu Y."/>
            <person name="Jin H."/>
            <person name="Xiao X."/>
            <person name="Hu G."/>
            <person name="Bao F."/>
            <person name="Hu Y."/>
            <person name="Wan P."/>
            <person name="Li L."/>
            <person name="Deng X."/>
            <person name="Kuang T."/>
            <person name="Xiang C."/>
            <person name="Zhu J.K."/>
            <person name="Oliver M.J."/>
            <person name="He Y."/>
        </authorList>
    </citation>
    <scope>NUCLEOTIDE SEQUENCE [LARGE SCALE GENOMIC DNA]</scope>
    <source>
        <strain evidence="4">cv. XS01</strain>
    </source>
</reference>
<sequence>MMKKAEMMKSLKERRADPKGTSSSRRSSKGKRKASSEGGERLKKHHNEEKATEPARATAPKDPVNEPVGTTEKIPEQQYAEVPYVLLDTSAISFVAKPFGSVSLDFICRLVPDQDFDLMKRTPDLEVLKAACLHFMQVQSIEARAQHSEEENHILKAEVEKLQGEAANSWQLEKEKANGYSEKEHPTSFSTLNKLWRIVLSNGPACPVSARPTVGRLQTGQGGLDRQLAGP</sequence>
<evidence type="ECO:0000313" key="3">
    <source>
        <dbReference type="EMBL" id="KZV20628.1"/>
    </source>
</evidence>
<feature type="region of interest" description="Disordered" evidence="2">
    <location>
        <begin position="1"/>
        <end position="75"/>
    </location>
</feature>
<dbReference type="AlphaFoldDB" id="A0A2Z7AGE4"/>
<dbReference type="Proteomes" id="UP000250235">
    <property type="component" value="Unassembled WGS sequence"/>
</dbReference>
<accession>A0A2Z7AGE4</accession>
<proteinExistence type="predicted"/>
<protein>
    <submittedName>
        <fullName evidence="3">Protein REVEILLE 4</fullName>
    </submittedName>
</protein>
<organism evidence="3 4">
    <name type="scientific">Dorcoceras hygrometricum</name>
    <dbReference type="NCBI Taxonomy" id="472368"/>
    <lineage>
        <taxon>Eukaryota</taxon>
        <taxon>Viridiplantae</taxon>
        <taxon>Streptophyta</taxon>
        <taxon>Embryophyta</taxon>
        <taxon>Tracheophyta</taxon>
        <taxon>Spermatophyta</taxon>
        <taxon>Magnoliopsida</taxon>
        <taxon>eudicotyledons</taxon>
        <taxon>Gunneridae</taxon>
        <taxon>Pentapetalae</taxon>
        <taxon>asterids</taxon>
        <taxon>lamiids</taxon>
        <taxon>Lamiales</taxon>
        <taxon>Gesneriaceae</taxon>
        <taxon>Didymocarpoideae</taxon>
        <taxon>Trichosporeae</taxon>
        <taxon>Loxocarpinae</taxon>
        <taxon>Dorcoceras</taxon>
    </lineage>
</organism>
<evidence type="ECO:0000313" key="4">
    <source>
        <dbReference type="Proteomes" id="UP000250235"/>
    </source>
</evidence>
<dbReference type="EMBL" id="KV015596">
    <property type="protein sequence ID" value="KZV20628.1"/>
    <property type="molecule type" value="Genomic_DNA"/>
</dbReference>
<feature type="coiled-coil region" evidence="1">
    <location>
        <begin position="138"/>
        <end position="165"/>
    </location>
</feature>
<name>A0A2Z7AGE4_9LAMI</name>
<evidence type="ECO:0000256" key="1">
    <source>
        <dbReference type="SAM" id="Coils"/>
    </source>
</evidence>
<keyword evidence="4" id="KW-1185">Reference proteome</keyword>